<dbReference type="PANTHER" id="PTHR21540">
    <property type="entry name" value="RING FINGER AND SWIM DOMAIN-CONTAINING PROTEIN 2"/>
    <property type="match status" value="1"/>
</dbReference>
<feature type="region of interest" description="Disordered" evidence="2">
    <location>
        <begin position="288"/>
        <end position="308"/>
    </location>
</feature>
<dbReference type="EMBL" id="QWIJ01000416">
    <property type="protein sequence ID" value="RMX82580.1"/>
    <property type="molecule type" value="Genomic_DNA"/>
</dbReference>
<evidence type="ECO:0000259" key="4">
    <source>
        <dbReference type="PROSITE" id="PS50966"/>
    </source>
</evidence>
<evidence type="ECO:0000256" key="1">
    <source>
        <dbReference type="PROSITE-ProRule" id="PRU00175"/>
    </source>
</evidence>
<feature type="domain" description="RING-type" evidence="3">
    <location>
        <begin position="316"/>
        <end position="366"/>
    </location>
</feature>
<keyword evidence="1" id="KW-0863">Zinc-finger</keyword>
<evidence type="ECO:0000259" key="3">
    <source>
        <dbReference type="PROSITE" id="PS50089"/>
    </source>
</evidence>
<feature type="region of interest" description="Disordered" evidence="2">
    <location>
        <begin position="86"/>
        <end position="194"/>
    </location>
</feature>
<evidence type="ECO:0000313" key="6">
    <source>
        <dbReference type="Proteomes" id="UP000281245"/>
    </source>
</evidence>
<proteinExistence type="predicted"/>
<dbReference type="GO" id="GO:0061630">
    <property type="term" value="F:ubiquitin protein ligase activity"/>
    <property type="evidence" value="ECO:0007669"/>
    <property type="project" value="InterPro"/>
</dbReference>
<feature type="compositionally biased region" description="Polar residues" evidence="2">
    <location>
        <begin position="125"/>
        <end position="136"/>
    </location>
</feature>
<dbReference type="VEuPathDB" id="FungiDB:BTJ68_00067"/>
<dbReference type="OrthoDB" id="2122982at2759"/>
<comment type="caution">
    <text evidence="5">The sequence shown here is derived from an EMBL/GenBank/DDBJ whole genome shotgun (WGS) entry which is preliminary data.</text>
</comment>
<keyword evidence="1" id="KW-0862">Zinc</keyword>
<dbReference type="Gene3D" id="3.30.40.10">
    <property type="entry name" value="Zinc/RING finger domain, C3HC4 (zinc finger)"/>
    <property type="match status" value="1"/>
</dbReference>
<dbReference type="InterPro" id="IPR039903">
    <property type="entry name" value="Zswim2"/>
</dbReference>
<feature type="domain" description="SWIM-type" evidence="4">
    <location>
        <begin position="230"/>
        <end position="262"/>
    </location>
</feature>
<gene>
    <name evidence="5" type="ORF">D0869_05948</name>
</gene>
<dbReference type="InterPro" id="IPR013083">
    <property type="entry name" value="Znf_RING/FYVE/PHD"/>
</dbReference>
<dbReference type="InterPro" id="IPR007527">
    <property type="entry name" value="Znf_SWIM"/>
</dbReference>
<dbReference type="AlphaFoldDB" id="A0A3M6WW89"/>
<dbReference type="PANTHER" id="PTHR21540:SF0">
    <property type="entry name" value="PHD FAMILY PROTEIN"/>
    <property type="match status" value="1"/>
</dbReference>
<evidence type="ECO:0000313" key="5">
    <source>
        <dbReference type="EMBL" id="RMX82580.1"/>
    </source>
</evidence>
<dbReference type="GO" id="GO:0008270">
    <property type="term" value="F:zinc ion binding"/>
    <property type="evidence" value="ECO:0007669"/>
    <property type="project" value="UniProtKB-KW"/>
</dbReference>
<reference evidence="5 6" key="1">
    <citation type="journal article" date="2018" name="BMC Genomics">
        <title>Genomic evidence for intraspecific hybridization in a clonal and extremely halotolerant yeast.</title>
        <authorList>
            <person name="Gostincar C."/>
            <person name="Stajich J.E."/>
            <person name="Zupancic J."/>
            <person name="Zalar P."/>
            <person name="Gunde-Cimerman N."/>
        </authorList>
    </citation>
    <scope>NUCLEOTIDE SEQUENCE [LARGE SCALE GENOMIC DNA]</scope>
    <source>
        <strain evidence="5 6">EXF-6656</strain>
    </source>
</reference>
<evidence type="ECO:0008006" key="7">
    <source>
        <dbReference type="Google" id="ProtNLM"/>
    </source>
</evidence>
<dbReference type="CDD" id="cd16494">
    <property type="entry name" value="RING-CH-C4HC3_ZSWM2"/>
    <property type="match status" value="1"/>
</dbReference>
<dbReference type="PROSITE" id="PS50089">
    <property type="entry name" value="ZF_RING_2"/>
    <property type="match status" value="1"/>
</dbReference>
<feature type="compositionally biased region" description="Low complexity" evidence="2">
    <location>
        <begin position="100"/>
        <end position="111"/>
    </location>
</feature>
<dbReference type="Pfam" id="PF13639">
    <property type="entry name" value="zf-RING_2"/>
    <property type="match status" value="1"/>
</dbReference>
<organism evidence="5 6">
    <name type="scientific">Hortaea werneckii</name>
    <name type="common">Black yeast</name>
    <name type="synonym">Cladosporium werneckii</name>
    <dbReference type="NCBI Taxonomy" id="91943"/>
    <lineage>
        <taxon>Eukaryota</taxon>
        <taxon>Fungi</taxon>
        <taxon>Dikarya</taxon>
        <taxon>Ascomycota</taxon>
        <taxon>Pezizomycotina</taxon>
        <taxon>Dothideomycetes</taxon>
        <taxon>Dothideomycetidae</taxon>
        <taxon>Mycosphaerellales</taxon>
        <taxon>Teratosphaeriaceae</taxon>
        <taxon>Hortaea</taxon>
    </lineage>
</organism>
<dbReference type="InterPro" id="IPR001841">
    <property type="entry name" value="Znf_RING"/>
</dbReference>
<evidence type="ECO:0000256" key="2">
    <source>
        <dbReference type="SAM" id="MobiDB-lite"/>
    </source>
</evidence>
<sequence>MFVDAALPPALSANAYINHVNVYVITAPPHQVVFQGCFGRGEICFCHIPSVRYCTPAATLGSVHTTLHFLAVWYLSRGNTMGAQDVSAMPSYRNTGAHGSSSSIRPSPSDSNLQTQPSSRKRKAPTTQPKKQSTVIDLTGDEPPQKRKPKKAKLSDDQNGEGSKSQKTQKPKDEEKRLRRWRSHPPSSYLEVRDRALTQRMFALDRQRDTSNPEHPTESISLAGTTGNVYTILIDKVPSCNCPHARKGNQCKHIAYVLSRVLRAPTELEYQLAFTSAELRKIFEKAPPLPSETADASGADNEGNRDGNRKPLEGECPICCVDFEPESGEVIVYCRAACGNNIHAECFKQWAATKRGGGNVTCPFCRSPWQGDEQDVKGVLKEGPKNAEGYVNVASQLGLSGRRDYSSYHSHWVRRQAMNGAIGWDEDGVMEHDY</sequence>
<dbReference type="SUPFAM" id="SSF57850">
    <property type="entry name" value="RING/U-box"/>
    <property type="match status" value="1"/>
</dbReference>
<protein>
    <recommendedName>
        <fullName evidence="7">Anaphase-promoting complex subunit 11</fullName>
    </recommendedName>
</protein>
<dbReference type="PROSITE" id="PS50966">
    <property type="entry name" value="ZF_SWIM"/>
    <property type="match status" value="1"/>
</dbReference>
<keyword evidence="1" id="KW-0479">Metal-binding</keyword>
<dbReference type="Proteomes" id="UP000281245">
    <property type="component" value="Unassembled WGS sequence"/>
</dbReference>
<name>A0A3M6WW89_HORWE</name>
<accession>A0A3M6WW89</accession>